<keyword evidence="2" id="KW-1185">Reference proteome</keyword>
<sequence length="113" mass="13111">MAPKTNRPTTAELEGRKDEFQEYLSVKLSQINQSTDLDEMCNIITDRLITSSKQLCGRRRIQNSKLSSPTLAPIERKRNTVSQEYEELNKITKKAIRRDGRNRQTQMVEQAIE</sequence>
<name>A0ABD2N0M6_9CUCU</name>
<dbReference type="AlphaFoldDB" id="A0ABD2N0M6"/>
<gene>
    <name evidence="1" type="ORF">HHI36_022470</name>
</gene>
<accession>A0ABD2N0M6</accession>
<protein>
    <submittedName>
        <fullName evidence="1">Uncharacterized protein</fullName>
    </submittedName>
</protein>
<evidence type="ECO:0000313" key="1">
    <source>
        <dbReference type="EMBL" id="KAL3272002.1"/>
    </source>
</evidence>
<proteinExistence type="predicted"/>
<organism evidence="1 2">
    <name type="scientific">Cryptolaemus montrouzieri</name>
    <dbReference type="NCBI Taxonomy" id="559131"/>
    <lineage>
        <taxon>Eukaryota</taxon>
        <taxon>Metazoa</taxon>
        <taxon>Ecdysozoa</taxon>
        <taxon>Arthropoda</taxon>
        <taxon>Hexapoda</taxon>
        <taxon>Insecta</taxon>
        <taxon>Pterygota</taxon>
        <taxon>Neoptera</taxon>
        <taxon>Endopterygota</taxon>
        <taxon>Coleoptera</taxon>
        <taxon>Polyphaga</taxon>
        <taxon>Cucujiformia</taxon>
        <taxon>Coccinelloidea</taxon>
        <taxon>Coccinellidae</taxon>
        <taxon>Scymninae</taxon>
        <taxon>Scymnini</taxon>
        <taxon>Cryptolaemus</taxon>
    </lineage>
</organism>
<dbReference type="Proteomes" id="UP001516400">
    <property type="component" value="Unassembled WGS sequence"/>
</dbReference>
<comment type="caution">
    <text evidence="1">The sequence shown here is derived from an EMBL/GenBank/DDBJ whole genome shotgun (WGS) entry which is preliminary data.</text>
</comment>
<evidence type="ECO:0000313" key="2">
    <source>
        <dbReference type="Proteomes" id="UP001516400"/>
    </source>
</evidence>
<dbReference type="EMBL" id="JABFTP020000042">
    <property type="protein sequence ID" value="KAL3272002.1"/>
    <property type="molecule type" value="Genomic_DNA"/>
</dbReference>
<reference evidence="1 2" key="1">
    <citation type="journal article" date="2021" name="BMC Biol.">
        <title>Horizontally acquired antibacterial genes associated with adaptive radiation of ladybird beetles.</title>
        <authorList>
            <person name="Li H.S."/>
            <person name="Tang X.F."/>
            <person name="Huang Y.H."/>
            <person name="Xu Z.Y."/>
            <person name="Chen M.L."/>
            <person name="Du X.Y."/>
            <person name="Qiu B.Y."/>
            <person name="Chen P.T."/>
            <person name="Zhang W."/>
            <person name="Slipinski A."/>
            <person name="Escalona H.E."/>
            <person name="Waterhouse R.M."/>
            <person name="Zwick A."/>
            <person name="Pang H."/>
        </authorList>
    </citation>
    <scope>NUCLEOTIDE SEQUENCE [LARGE SCALE GENOMIC DNA]</scope>
    <source>
        <strain evidence="1">SYSU2018</strain>
    </source>
</reference>